<dbReference type="GO" id="GO:0008270">
    <property type="term" value="F:zinc ion binding"/>
    <property type="evidence" value="ECO:0007669"/>
    <property type="project" value="UniProtKB-KW"/>
</dbReference>
<dbReference type="SMART" id="SM00355">
    <property type="entry name" value="ZnF_C2H2"/>
    <property type="match status" value="2"/>
</dbReference>
<accession>A0A9W4HK52</accession>
<dbReference type="EMBL" id="CAJVOS010000016">
    <property type="protein sequence ID" value="CAG8040167.1"/>
    <property type="molecule type" value="Genomic_DNA"/>
</dbReference>
<keyword evidence="11" id="KW-1185">Reference proteome</keyword>
<gene>
    <name evidence="10" type="ORF">POLS_LOCUS2955</name>
</gene>
<dbReference type="Gene3D" id="3.30.160.60">
    <property type="entry name" value="Classic Zinc Finger"/>
    <property type="match status" value="2"/>
</dbReference>
<name>A0A9W4HK52_PENOL</name>
<dbReference type="Pfam" id="PF04082">
    <property type="entry name" value="Fungal_trans"/>
    <property type="match status" value="2"/>
</dbReference>
<evidence type="ECO:0000256" key="6">
    <source>
        <dbReference type="ARBA" id="ARBA00023242"/>
    </source>
</evidence>
<dbReference type="PANTHER" id="PTHR40626:SF10">
    <property type="entry name" value="C2H2-TYPE DOMAIN-CONTAINING PROTEIN"/>
    <property type="match status" value="1"/>
</dbReference>
<dbReference type="Pfam" id="PF00096">
    <property type="entry name" value="zf-C2H2"/>
    <property type="match status" value="1"/>
</dbReference>
<evidence type="ECO:0000259" key="9">
    <source>
        <dbReference type="PROSITE" id="PS50157"/>
    </source>
</evidence>
<sequence>MTSSFLDVHSPRQYPSNMESPETPKSTDKRKPRTCPHCKRHFRRHEHLQRHIRIHTNEKPYKCVCGASFARRDLLKRHESIGHPPITPSTQGPSPVTVDDSQHPQPQGGDGSTVPNPEPFWGIPDLQNEGAPTGSIDQQAHFQGFSHEDSLFNAQDLLVLQDLESFSHNMGLSTEWVLPTEPSILQIFAGDPNLNPMPPGTSTDTTRENPPFQQNHDQSLSQLPIERETVAEFGVLTLPILRVTEELRNRLLQALGSSETTMFQSVFPSCHSLTRFVNGFFDGFYPHFPVVHLPTFRLEDTEPEIILSMAALGAQYRHEHRKAVLLFYAAKSTLQQNTRDRERREMDQSLYTGDRNTDNQVTMQYREVMREARCALYLIAFATWQSEPDIVREAFNLQSFLARCVRECSLVEPHEPQQEVPSWHLWIEQESDRRLKLFSYCILNLHGIAFSTPPVILVDELQLRLPCSCFEWIAPSPEKWAKVYKSGNAQQMHVQEALSHMMKGSNEPQSLNSQPVPSPLANYLLLHALIQRIMLVQQAFGPYNDEDQNLLNRQKESIRNALHVWTSQWQRAPESSLDPRNPNGPVTFTSTALLGLAYVRLALNIGSYKILGSRNPQEIANRLLQMPRLPAGPHLLPAILHATHALSIPVKLGVNYVARSHAFVWSIQHSICGLEFAIFLSKWLFCISNCQKTRPLDGMFFLFPLAIWKILTAAEHESRLISWISDIVEEGRTSGDEDLWSRPTLSSNCAYLAFAVVKLWARLIRGNEQWAILKIIGQGLDIYANTCEERFVESLANSQ</sequence>
<dbReference type="GO" id="GO:0006351">
    <property type="term" value="P:DNA-templated transcription"/>
    <property type="evidence" value="ECO:0007669"/>
    <property type="project" value="InterPro"/>
</dbReference>
<evidence type="ECO:0000256" key="7">
    <source>
        <dbReference type="PROSITE-ProRule" id="PRU00042"/>
    </source>
</evidence>
<dbReference type="CDD" id="cd12148">
    <property type="entry name" value="fungal_TF_MHR"/>
    <property type="match status" value="1"/>
</dbReference>
<evidence type="ECO:0000256" key="3">
    <source>
        <dbReference type="ARBA" id="ARBA00022737"/>
    </source>
</evidence>
<feature type="compositionally biased region" description="Polar residues" evidence="8">
    <location>
        <begin position="13"/>
        <end position="24"/>
    </location>
</feature>
<dbReference type="InterPro" id="IPR013087">
    <property type="entry name" value="Znf_C2H2_type"/>
</dbReference>
<dbReference type="InterPro" id="IPR036236">
    <property type="entry name" value="Znf_C2H2_sf"/>
</dbReference>
<keyword evidence="4 7" id="KW-0863">Zinc-finger</keyword>
<feature type="region of interest" description="Disordered" evidence="8">
    <location>
        <begin position="1"/>
        <end position="36"/>
    </location>
</feature>
<organism evidence="10 11">
    <name type="scientific">Penicillium olsonii</name>
    <dbReference type="NCBI Taxonomy" id="99116"/>
    <lineage>
        <taxon>Eukaryota</taxon>
        <taxon>Fungi</taxon>
        <taxon>Dikarya</taxon>
        <taxon>Ascomycota</taxon>
        <taxon>Pezizomycotina</taxon>
        <taxon>Eurotiomycetes</taxon>
        <taxon>Eurotiomycetidae</taxon>
        <taxon>Eurotiales</taxon>
        <taxon>Aspergillaceae</taxon>
        <taxon>Penicillium</taxon>
    </lineage>
</organism>
<keyword evidence="5" id="KW-0862">Zinc</keyword>
<dbReference type="PROSITE" id="PS50157">
    <property type="entry name" value="ZINC_FINGER_C2H2_2"/>
    <property type="match status" value="1"/>
</dbReference>
<evidence type="ECO:0000256" key="4">
    <source>
        <dbReference type="ARBA" id="ARBA00022771"/>
    </source>
</evidence>
<evidence type="ECO:0000256" key="2">
    <source>
        <dbReference type="ARBA" id="ARBA00022723"/>
    </source>
</evidence>
<dbReference type="InterPro" id="IPR007219">
    <property type="entry name" value="XnlR_reg_dom"/>
</dbReference>
<dbReference type="GO" id="GO:0000785">
    <property type="term" value="C:chromatin"/>
    <property type="evidence" value="ECO:0007669"/>
    <property type="project" value="TreeGrafter"/>
</dbReference>
<reference evidence="10" key="1">
    <citation type="submission" date="2021-07" db="EMBL/GenBank/DDBJ databases">
        <authorList>
            <person name="Branca A.L. A."/>
        </authorList>
    </citation>
    <scope>NUCLEOTIDE SEQUENCE</scope>
</reference>
<dbReference type="GO" id="GO:0005634">
    <property type="term" value="C:nucleus"/>
    <property type="evidence" value="ECO:0007669"/>
    <property type="project" value="UniProtKB-SubCell"/>
</dbReference>
<dbReference type="PROSITE" id="PS00028">
    <property type="entry name" value="ZINC_FINGER_C2H2_1"/>
    <property type="match status" value="1"/>
</dbReference>
<dbReference type="AlphaFoldDB" id="A0A9W4HK52"/>
<feature type="region of interest" description="Disordered" evidence="8">
    <location>
        <begin position="80"/>
        <end position="135"/>
    </location>
</feature>
<keyword evidence="6" id="KW-0539">Nucleus</keyword>
<comment type="subcellular location">
    <subcellularLocation>
        <location evidence="1">Nucleus</location>
    </subcellularLocation>
</comment>
<protein>
    <recommendedName>
        <fullName evidence="9">C2H2-type domain-containing protein</fullName>
    </recommendedName>
</protein>
<dbReference type="Proteomes" id="UP001153618">
    <property type="component" value="Unassembled WGS sequence"/>
</dbReference>
<dbReference type="PANTHER" id="PTHR40626">
    <property type="entry name" value="MIP31509P"/>
    <property type="match status" value="1"/>
</dbReference>
<dbReference type="GO" id="GO:0000981">
    <property type="term" value="F:DNA-binding transcription factor activity, RNA polymerase II-specific"/>
    <property type="evidence" value="ECO:0007669"/>
    <property type="project" value="InterPro"/>
</dbReference>
<evidence type="ECO:0000313" key="10">
    <source>
        <dbReference type="EMBL" id="CAG8040167.1"/>
    </source>
</evidence>
<feature type="domain" description="C2H2-type" evidence="9">
    <location>
        <begin position="33"/>
        <end position="60"/>
    </location>
</feature>
<dbReference type="InterPro" id="IPR051059">
    <property type="entry name" value="VerF-like"/>
</dbReference>
<feature type="region of interest" description="Disordered" evidence="8">
    <location>
        <begin position="192"/>
        <end position="219"/>
    </location>
</feature>
<keyword evidence="2" id="KW-0479">Metal-binding</keyword>
<comment type="caution">
    <text evidence="10">The sequence shown here is derived from an EMBL/GenBank/DDBJ whole genome shotgun (WGS) entry which is preliminary data.</text>
</comment>
<evidence type="ECO:0000256" key="5">
    <source>
        <dbReference type="ARBA" id="ARBA00022833"/>
    </source>
</evidence>
<evidence type="ECO:0000256" key="1">
    <source>
        <dbReference type="ARBA" id="ARBA00004123"/>
    </source>
</evidence>
<proteinExistence type="predicted"/>
<dbReference type="GO" id="GO:0000978">
    <property type="term" value="F:RNA polymerase II cis-regulatory region sequence-specific DNA binding"/>
    <property type="evidence" value="ECO:0007669"/>
    <property type="project" value="InterPro"/>
</dbReference>
<keyword evidence="3" id="KW-0677">Repeat</keyword>
<evidence type="ECO:0000313" key="11">
    <source>
        <dbReference type="Proteomes" id="UP001153618"/>
    </source>
</evidence>
<dbReference type="SUPFAM" id="SSF57667">
    <property type="entry name" value="beta-beta-alpha zinc fingers"/>
    <property type="match status" value="1"/>
</dbReference>
<evidence type="ECO:0000256" key="8">
    <source>
        <dbReference type="SAM" id="MobiDB-lite"/>
    </source>
</evidence>
<dbReference type="OrthoDB" id="654211at2759"/>